<feature type="domain" description="DRBM" evidence="16">
    <location>
        <begin position="163"/>
        <end position="231"/>
    </location>
</feature>
<dbReference type="GO" id="GO:0006364">
    <property type="term" value="P:rRNA processing"/>
    <property type="evidence" value="ECO:0007669"/>
    <property type="project" value="UniProtKB-UniRule"/>
</dbReference>
<comment type="caution">
    <text evidence="18">The sequence shown here is derived from an EMBL/GenBank/DDBJ whole genome shotgun (WGS) entry which is preliminary data.</text>
</comment>
<keyword evidence="12 15" id="KW-0378">Hydrolase</keyword>
<dbReference type="EMBL" id="JALJRB010000002">
    <property type="protein sequence ID" value="MCJ8499465.1"/>
    <property type="molecule type" value="Genomic_DNA"/>
</dbReference>
<keyword evidence="19" id="KW-1185">Reference proteome</keyword>
<keyword evidence="15" id="KW-0699">rRNA-binding</keyword>
<dbReference type="SUPFAM" id="SSF54768">
    <property type="entry name" value="dsRNA-binding domain-like"/>
    <property type="match status" value="1"/>
</dbReference>
<feature type="binding site" evidence="15">
    <location>
        <position position="125"/>
    </location>
    <ligand>
        <name>Mg(2+)</name>
        <dbReference type="ChEBI" id="CHEBI:18420"/>
    </ligand>
</feature>
<comment type="similarity">
    <text evidence="3">Belongs to the ribonuclease III family.</text>
</comment>
<comment type="subunit">
    <text evidence="4 15">Homodimer.</text>
</comment>
<evidence type="ECO:0000256" key="4">
    <source>
        <dbReference type="ARBA" id="ARBA00011738"/>
    </source>
</evidence>
<evidence type="ECO:0000256" key="1">
    <source>
        <dbReference type="ARBA" id="ARBA00000109"/>
    </source>
</evidence>
<evidence type="ECO:0000256" key="15">
    <source>
        <dbReference type="HAMAP-Rule" id="MF_00104"/>
    </source>
</evidence>
<keyword evidence="5 15" id="KW-0963">Cytoplasm</keyword>
<keyword evidence="10 15" id="KW-0479">Metal-binding</keyword>
<dbReference type="GO" id="GO:0005737">
    <property type="term" value="C:cytoplasm"/>
    <property type="evidence" value="ECO:0007669"/>
    <property type="project" value="UniProtKB-SubCell"/>
</dbReference>
<gene>
    <name evidence="15 18" type="primary">rnc</name>
    <name evidence="18" type="ORF">MRX98_02675</name>
</gene>
<dbReference type="InterPro" id="IPR011907">
    <property type="entry name" value="RNase_III"/>
</dbReference>
<evidence type="ECO:0000256" key="8">
    <source>
        <dbReference type="ARBA" id="ARBA00022694"/>
    </source>
</evidence>
<keyword evidence="8 15" id="KW-0819">tRNA processing</keyword>
<dbReference type="AlphaFoldDB" id="A0AA41R1F9"/>
<proteinExistence type="inferred from homology"/>
<evidence type="ECO:0000256" key="3">
    <source>
        <dbReference type="ARBA" id="ARBA00010183"/>
    </source>
</evidence>
<dbReference type="SMART" id="SM00358">
    <property type="entry name" value="DSRM"/>
    <property type="match status" value="1"/>
</dbReference>
<dbReference type="FunFam" id="3.30.160.20:FF:000003">
    <property type="entry name" value="Ribonuclease 3"/>
    <property type="match status" value="1"/>
</dbReference>
<evidence type="ECO:0000256" key="11">
    <source>
        <dbReference type="ARBA" id="ARBA00022759"/>
    </source>
</evidence>
<dbReference type="CDD" id="cd00593">
    <property type="entry name" value="RIBOc"/>
    <property type="match status" value="1"/>
</dbReference>
<dbReference type="SUPFAM" id="SSF69065">
    <property type="entry name" value="RNase III domain-like"/>
    <property type="match status" value="1"/>
</dbReference>
<keyword evidence="6 15" id="KW-0698">rRNA processing</keyword>
<dbReference type="EC" id="3.1.26.3" evidence="15"/>
<comment type="function">
    <text evidence="15">Digests double-stranded RNA. Involved in the processing of primary rRNA transcript to yield the immediate precursors to the large and small rRNAs (23S and 16S). Processes some mRNAs, and tRNAs when they are encoded in the rRNA operon. Processes pre-crRNA and tracrRNA of type II CRISPR loci if present in the organism.</text>
</comment>
<accession>A0AA41R1F9</accession>
<evidence type="ECO:0000313" key="18">
    <source>
        <dbReference type="EMBL" id="MCJ8499465.1"/>
    </source>
</evidence>
<comment type="catalytic activity">
    <reaction evidence="1 15">
        <text>Endonucleolytic cleavage to 5'-phosphomonoester.</text>
        <dbReference type="EC" id="3.1.26.3"/>
    </reaction>
</comment>
<dbReference type="Pfam" id="PF14622">
    <property type="entry name" value="Ribonucleas_3_3"/>
    <property type="match status" value="1"/>
</dbReference>
<dbReference type="FunFam" id="1.10.1520.10:FF:000001">
    <property type="entry name" value="Ribonuclease 3"/>
    <property type="match status" value="1"/>
</dbReference>
<dbReference type="InterPro" id="IPR000999">
    <property type="entry name" value="RNase_III_dom"/>
</dbReference>
<dbReference type="GO" id="GO:0042802">
    <property type="term" value="F:identical protein binding"/>
    <property type="evidence" value="ECO:0007669"/>
    <property type="project" value="UniProtKB-ARBA"/>
</dbReference>
<organism evidence="18 19">
    <name type="scientific">Desulfatitalea alkaliphila</name>
    <dbReference type="NCBI Taxonomy" id="2929485"/>
    <lineage>
        <taxon>Bacteria</taxon>
        <taxon>Pseudomonadati</taxon>
        <taxon>Thermodesulfobacteriota</taxon>
        <taxon>Desulfobacteria</taxon>
        <taxon>Desulfobacterales</taxon>
        <taxon>Desulfosarcinaceae</taxon>
        <taxon>Desulfatitalea</taxon>
    </lineage>
</organism>
<dbReference type="Gene3D" id="3.30.160.20">
    <property type="match status" value="1"/>
</dbReference>
<evidence type="ECO:0000313" key="19">
    <source>
        <dbReference type="Proteomes" id="UP001165427"/>
    </source>
</evidence>
<feature type="active site" evidence="15">
    <location>
        <position position="53"/>
    </location>
</feature>
<dbReference type="PANTHER" id="PTHR11207:SF0">
    <property type="entry name" value="RIBONUCLEASE 3"/>
    <property type="match status" value="1"/>
</dbReference>
<protein>
    <recommendedName>
        <fullName evidence="15">Ribonuclease 3</fullName>
        <ecNumber evidence="15">3.1.26.3</ecNumber>
    </recommendedName>
    <alternativeName>
        <fullName evidence="15">Ribonuclease III</fullName>
        <shortName evidence="15">RNase III</shortName>
    </alternativeName>
</protein>
<feature type="active site" evidence="15">
    <location>
        <position position="125"/>
    </location>
</feature>
<dbReference type="PANTHER" id="PTHR11207">
    <property type="entry name" value="RIBONUCLEASE III"/>
    <property type="match status" value="1"/>
</dbReference>
<dbReference type="GO" id="GO:0008033">
    <property type="term" value="P:tRNA processing"/>
    <property type="evidence" value="ECO:0007669"/>
    <property type="project" value="UniProtKB-KW"/>
</dbReference>
<keyword evidence="9 15" id="KW-0540">Nuclease</keyword>
<evidence type="ECO:0000256" key="10">
    <source>
        <dbReference type="ARBA" id="ARBA00022723"/>
    </source>
</evidence>
<dbReference type="PROSITE" id="PS50137">
    <property type="entry name" value="DS_RBD"/>
    <property type="match status" value="1"/>
</dbReference>
<evidence type="ECO:0000256" key="12">
    <source>
        <dbReference type="ARBA" id="ARBA00022801"/>
    </source>
</evidence>
<evidence type="ECO:0000256" key="13">
    <source>
        <dbReference type="ARBA" id="ARBA00022842"/>
    </source>
</evidence>
<dbReference type="GO" id="GO:0003725">
    <property type="term" value="F:double-stranded RNA binding"/>
    <property type="evidence" value="ECO:0007669"/>
    <property type="project" value="TreeGrafter"/>
</dbReference>
<dbReference type="GO" id="GO:0019843">
    <property type="term" value="F:rRNA binding"/>
    <property type="evidence" value="ECO:0007669"/>
    <property type="project" value="UniProtKB-KW"/>
</dbReference>
<dbReference type="RefSeq" id="WP_246902800.1">
    <property type="nucleotide sequence ID" value="NZ_JALJRB010000002.1"/>
</dbReference>
<comment type="cofactor">
    <cofactor evidence="15">
        <name>Mg(2+)</name>
        <dbReference type="ChEBI" id="CHEBI:18420"/>
    </cofactor>
</comment>
<dbReference type="InterPro" id="IPR014720">
    <property type="entry name" value="dsRBD_dom"/>
</dbReference>
<dbReference type="HAMAP" id="MF_00104">
    <property type="entry name" value="RNase_III"/>
    <property type="match status" value="1"/>
</dbReference>
<evidence type="ECO:0000256" key="7">
    <source>
        <dbReference type="ARBA" id="ARBA00022664"/>
    </source>
</evidence>
<evidence type="ECO:0000259" key="17">
    <source>
        <dbReference type="PROSITE" id="PS50142"/>
    </source>
</evidence>
<dbReference type="SMART" id="SM00535">
    <property type="entry name" value="RIBOc"/>
    <property type="match status" value="1"/>
</dbReference>
<dbReference type="GO" id="GO:0004525">
    <property type="term" value="F:ribonuclease III activity"/>
    <property type="evidence" value="ECO:0007669"/>
    <property type="project" value="UniProtKB-UniRule"/>
</dbReference>
<dbReference type="InterPro" id="IPR036389">
    <property type="entry name" value="RNase_III_sf"/>
</dbReference>
<feature type="domain" description="RNase III" evidence="17">
    <location>
        <begin position="7"/>
        <end position="136"/>
    </location>
</feature>
<evidence type="ECO:0000259" key="16">
    <source>
        <dbReference type="PROSITE" id="PS50137"/>
    </source>
</evidence>
<dbReference type="Pfam" id="PF00035">
    <property type="entry name" value="dsrm"/>
    <property type="match status" value="1"/>
</dbReference>
<dbReference type="GO" id="GO:0046872">
    <property type="term" value="F:metal ion binding"/>
    <property type="evidence" value="ECO:0007669"/>
    <property type="project" value="UniProtKB-KW"/>
</dbReference>
<evidence type="ECO:0000256" key="5">
    <source>
        <dbReference type="ARBA" id="ARBA00022490"/>
    </source>
</evidence>
<comment type="subcellular location">
    <subcellularLocation>
        <location evidence="2 15">Cytoplasm</location>
    </subcellularLocation>
</comment>
<evidence type="ECO:0000256" key="9">
    <source>
        <dbReference type="ARBA" id="ARBA00022722"/>
    </source>
</evidence>
<feature type="binding site" evidence="15">
    <location>
        <position position="49"/>
    </location>
    <ligand>
        <name>Mg(2+)</name>
        <dbReference type="ChEBI" id="CHEBI:18420"/>
    </ligand>
</feature>
<evidence type="ECO:0000256" key="14">
    <source>
        <dbReference type="ARBA" id="ARBA00022884"/>
    </source>
</evidence>
<dbReference type="NCBIfam" id="TIGR02191">
    <property type="entry name" value="RNaseIII"/>
    <property type="match status" value="1"/>
</dbReference>
<sequence>MAPPATYDLLQTQLGHRFKDPDLLQESLRHSSFVNEQFEPSLRDNERLEFLGDAVLNLVIGHLLMNAYPELREGDLSRIRSHMVNESQLADIARTIDLGRFLQLGKGEILSQGFSKSSILANALEAVIAAVYLDGGFQAAFAMIQHHFRHLVADALDLTAGQDYKSRLQEAIQGRTREVPQYQVVAESGPDHDKTFSVQVTVGRCQAVGSGKSKKLAEQDAARQALARLAANPCSRPADQ</sequence>
<dbReference type="PROSITE" id="PS00517">
    <property type="entry name" value="RNASE_3_1"/>
    <property type="match status" value="1"/>
</dbReference>
<dbReference type="Gene3D" id="1.10.1520.10">
    <property type="entry name" value="Ribonuclease III domain"/>
    <property type="match status" value="1"/>
</dbReference>
<dbReference type="PROSITE" id="PS50142">
    <property type="entry name" value="RNASE_3_2"/>
    <property type="match status" value="1"/>
</dbReference>
<keyword evidence="13 15" id="KW-0460">Magnesium</keyword>
<keyword evidence="7 15" id="KW-0507">mRNA processing</keyword>
<dbReference type="GO" id="GO:0010468">
    <property type="term" value="P:regulation of gene expression"/>
    <property type="evidence" value="ECO:0007669"/>
    <property type="project" value="TreeGrafter"/>
</dbReference>
<dbReference type="GO" id="GO:0006397">
    <property type="term" value="P:mRNA processing"/>
    <property type="evidence" value="ECO:0007669"/>
    <property type="project" value="UniProtKB-UniRule"/>
</dbReference>
<keyword evidence="11 15" id="KW-0255">Endonuclease</keyword>
<feature type="binding site" evidence="15">
    <location>
        <position position="122"/>
    </location>
    <ligand>
        <name>Mg(2+)</name>
        <dbReference type="ChEBI" id="CHEBI:18420"/>
    </ligand>
</feature>
<dbReference type="Proteomes" id="UP001165427">
    <property type="component" value="Unassembled WGS sequence"/>
</dbReference>
<evidence type="ECO:0000256" key="6">
    <source>
        <dbReference type="ARBA" id="ARBA00022552"/>
    </source>
</evidence>
<evidence type="ECO:0000256" key="2">
    <source>
        <dbReference type="ARBA" id="ARBA00004496"/>
    </source>
</evidence>
<name>A0AA41R1F9_9BACT</name>
<reference evidence="18" key="1">
    <citation type="submission" date="2022-04" db="EMBL/GenBank/DDBJ databases">
        <title>Desulfatitalea alkaliphila sp. nov., a novel anaerobic sulfate-reducing bacterium isolated from terrestrial mud volcano, Taman Peninsula, Russia.</title>
        <authorList>
            <person name="Khomyakova M.A."/>
            <person name="Merkel A.Y."/>
            <person name="Slobodkin A.I."/>
        </authorList>
    </citation>
    <scope>NUCLEOTIDE SEQUENCE</scope>
    <source>
        <strain evidence="18">M08but</strain>
    </source>
</reference>
<keyword evidence="14 15" id="KW-0694">RNA-binding</keyword>
<dbReference type="CDD" id="cd10845">
    <property type="entry name" value="DSRM_RNAse_III_family"/>
    <property type="match status" value="1"/>
</dbReference>